<feature type="compositionally biased region" description="Low complexity" evidence="1">
    <location>
        <begin position="1211"/>
        <end position="1225"/>
    </location>
</feature>
<feature type="region of interest" description="Disordered" evidence="1">
    <location>
        <begin position="30"/>
        <end position="57"/>
    </location>
</feature>
<dbReference type="InterPro" id="IPR056050">
    <property type="entry name" value="DUF7633"/>
</dbReference>
<organism evidence="4">
    <name type="scientific">Pseudo-nitzschia australis</name>
    <dbReference type="NCBI Taxonomy" id="44445"/>
    <lineage>
        <taxon>Eukaryota</taxon>
        <taxon>Sar</taxon>
        <taxon>Stramenopiles</taxon>
        <taxon>Ochrophyta</taxon>
        <taxon>Bacillariophyta</taxon>
        <taxon>Bacillariophyceae</taxon>
        <taxon>Bacillariophycidae</taxon>
        <taxon>Bacillariales</taxon>
        <taxon>Bacillariaceae</taxon>
        <taxon>Pseudo-nitzschia</taxon>
    </lineage>
</organism>
<evidence type="ECO:0000256" key="2">
    <source>
        <dbReference type="SAM" id="SignalP"/>
    </source>
</evidence>
<accession>A0A7S4ALH4</accession>
<gene>
    <name evidence="4" type="ORF">PAUS00366_LOCUS11659</name>
</gene>
<dbReference type="PANTHER" id="PTHR24216">
    <property type="entry name" value="PAXILLIN-RELATED"/>
    <property type="match status" value="1"/>
</dbReference>
<reference evidence="4" key="1">
    <citation type="submission" date="2021-01" db="EMBL/GenBank/DDBJ databases">
        <authorList>
            <person name="Corre E."/>
            <person name="Pelletier E."/>
            <person name="Niang G."/>
            <person name="Scheremetjew M."/>
            <person name="Finn R."/>
            <person name="Kale V."/>
            <person name="Holt S."/>
            <person name="Cochrane G."/>
            <person name="Meng A."/>
            <person name="Brown T."/>
            <person name="Cohen L."/>
        </authorList>
    </citation>
    <scope>NUCLEOTIDE SEQUENCE</scope>
    <source>
        <strain evidence="4">10249 10 AB</strain>
    </source>
</reference>
<dbReference type="CDD" id="cd00198">
    <property type="entry name" value="vWFA"/>
    <property type="match status" value="1"/>
</dbReference>
<feature type="region of interest" description="Disordered" evidence="1">
    <location>
        <begin position="713"/>
        <end position="739"/>
    </location>
</feature>
<dbReference type="InterPro" id="IPR002035">
    <property type="entry name" value="VWF_A"/>
</dbReference>
<feature type="region of interest" description="Disordered" evidence="1">
    <location>
        <begin position="135"/>
        <end position="198"/>
    </location>
</feature>
<feature type="domain" description="VWFA" evidence="3">
    <location>
        <begin position="756"/>
        <end position="1045"/>
    </location>
</feature>
<feature type="compositionally biased region" description="Low complexity" evidence="1">
    <location>
        <begin position="718"/>
        <end position="739"/>
    </location>
</feature>
<keyword evidence="2" id="KW-0732">Signal</keyword>
<feature type="compositionally biased region" description="Low complexity" evidence="1">
    <location>
        <begin position="1095"/>
        <end position="1119"/>
    </location>
</feature>
<feature type="compositionally biased region" description="Polar residues" evidence="1">
    <location>
        <begin position="1183"/>
        <end position="1210"/>
    </location>
</feature>
<feature type="region of interest" description="Disordered" evidence="1">
    <location>
        <begin position="1047"/>
        <end position="1225"/>
    </location>
</feature>
<feature type="compositionally biased region" description="Low complexity" evidence="1">
    <location>
        <begin position="138"/>
        <end position="151"/>
    </location>
</feature>
<feature type="chain" id="PRO_5030917766" description="VWFA domain-containing protein" evidence="2">
    <location>
        <begin position="21"/>
        <end position="1607"/>
    </location>
</feature>
<evidence type="ECO:0000256" key="1">
    <source>
        <dbReference type="SAM" id="MobiDB-lite"/>
    </source>
</evidence>
<feature type="compositionally biased region" description="Low complexity" evidence="1">
    <location>
        <begin position="35"/>
        <end position="48"/>
    </location>
</feature>
<feature type="compositionally biased region" description="Polar residues" evidence="1">
    <location>
        <begin position="1051"/>
        <end position="1079"/>
    </location>
</feature>
<feature type="compositionally biased region" description="Low complexity" evidence="1">
    <location>
        <begin position="1154"/>
        <end position="1166"/>
    </location>
</feature>
<dbReference type="PROSITE" id="PS50234">
    <property type="entry name" value="VWFA"/>
    <property type="match status" value="1"/>
</dbReference>
<dbReference type="SUPFAM" id="SSF53300">
    <property type="entry name" value="vWA-like"/>
    <property type="match status" value="1"/>
</dbReference>
<feature type="region of interest" description="Disordered" evidence="1">
    <location>
        <begin position="1389"/>
        <end position="1415"/>
    </location>
</feature>
<feature type="signal peptide" evidence="2">
    <location>
        <begin position="1"/>
        <end position="20"/>
    </location>
</feature>
<dbReference type="InterPro" id="IPR036465">
    <property type="entry name" value="vWFA_dom_sf"/>
</dbReference>
<sequence length="1607" mass="173424">MTTFLRLVALFLALVASVYADVSFEKGKQYRKNTSTRTSTSTDATSTTPFDGQDTPFAFDPKHYDPTLMNEYQLGLYSELETFHHMFAGDTRRLLSDVGDVGDDPLGDEDARLHEYLQAAAAANEMHRQLDLSFTREPTAAPVAPVAPTKRPTSRPTKRPTLRPTKRPTSPPTKRPTRAPTPTRPTTPAPTTIAPPQCGTIKTKDGRNLTLGPYVNRDFTCSGGTYWNSMIYTIFDYPTYKYRLRVNDACKYQVKTPEMNGKDKILNDPNSYWEQASILMARDGHKAYKASSDDFIFSSLAAPASSDVTVLSNRTSPDECPEHYCVKVDGKAVGMAPNSNTGSRSPALVYAFSDTSAGAKFRIYLSWAGRSRKKIFMTNHFKRCGCESYCFDRTDVADAEATCYEEIISGERTFQIAYPDGTPDEAKVSWAKTGTTKVMDWFGACASAMFGCKQHKSFTGSASNGFYGTRPNSNYKLPRTFSYSSYKGESNCYGFGGNYKQGYYTYPTNVPRMLWSCPSEQRKDDLAKFGESIGKTMFMYDRGKDVLPTVPSPKEVFLQPHSPNLPPPVGPKCSDVDHNGYCEQVTGGTCYTREQNTTCSQMDFVFQNATHTSAYGDADEWFRVCVTQGTFCEGTYTEAKKLKLLYNGLPGVFSLYANGYWSLYMSKANRGGRPTASGPERSNYFKCKDADGAYEALEMVRSMESRKRLNIKPGVCTSKPSSQPSPSPSFSVSPTSIPSMSPTVCKDSYLTSESLNINLAIDLSYSTYEKTFSSSVNIGDVNGDGKGNTILDAQVVAIEELLKSIAESATLDNDNCEIHLVSFETDAIDHGTWKPLRTHGGVNTKLITYIKEELRAPTSDTDIYNTNNGFTNFDAALDLSVAYFSKKATKGRNNLLVFLSDGEPNVRGDGDNELYCTDTANVWFESGTVQCADMNLAPGQRHTICRGNDSKCVPEEKFQDCVRGPNNCKNSAAATQYDSEINALTKLNVERLAIGVGDESNVQKGSALWMIDNNPAKDLGVLPIQAMSLEELSSALKNLCILNTDPPTAAPSETPSLAPTVSPAPSNAPTTMPSVSPTDVPSAAPSEGTNFIIRTPDPTSVPSGSPSTVPSSNPTGSPSASPTTLAPTLVPSAGPTGSPSTPPTGDPSTPPSESPSGSFFPSSAPTDSPTKSPAPSAGPTELPSGSPTRVPTVSPTAKPTSLPTSNPTAKPTQTPTVSPTFSPTVSSHPTFLLPDCYDDEPKLIRKYSSEMSICFYNPDMIQITDMNTNNVTVMVTNVWTQRATPESVRAFAHSNGVKSVQGSGDGFDCLDEDGQALSIVTEDNSVTMDCFQEAPGEPWLAVMDLVISDSNIVEHTIPHPCNAEHATIDNSCSWRVVVPCDTEDLCSADPSTSPSVAPSGAPITPPTGSPSFGPTSSPTWYPTVFSTTTTPATTVAPGIDDGAVDPSHAPTLEDTGVGNGVACPSDIIVVSSEGTTPFPRDAIRIVSQDTGHVTVALQQTFGSSGNNGTIDTMYYQYQKDHFNQMCYELTNVPASSSKEITIQCSVGGMSLLEVWVADALEHNLLSASDKAVVPECCHPTNPEGTPAIKHTVEIRCVTSCGDQVLQD</sequence>
<evidence type="ECO:0000313" key="4">
    <source>
        <dbReference type="EMBL" id="CAE0718905.1"/>
    </source>
</evidence>
<protein>
    <recommendedName>
        <fullName evidence="3">VWFA domain-containing protein</fullName>
    </recommendedName>
</protein>
<dbReference type="PANTHER" id="PTHR24216:SF65">
    <property type="entry name" value="PAXILLIN-LIKE PROTEIN 1"/>
    <property type="match status" value="1"/>
</dbReference>
<dbReference type="EMBL" id="HBIX01016090">
    <property type="protein sequence ID" value="CAE0718905.1"/>
    <property type="molecule type" value="Transcribed_RNA"/>
</dbReference>
<dbReference type="Pfam" id="PF24636">
    <property type="entry name" value="DUF7633"/>
    <property type="match status" value="1"/>
</dbReference>
<dbReference type="Gene3D" id="3.40.50.410">
    <property type="entry name" value="von Willebrand factor, type A domain"/>
    <property type="match status" value="1"/>
</dbReference>
<feature type="compositionally biased region" description="Basic residues" evidence="1">
    <location>
        <begin position="152"/>
        <end position="166"/>
    </location>
</feature>
<feature type="compositionally biased region" description="Pro residues" evidence="1">
    <location>
        <begin position="1140"/>
        <end position="1153"/>
    </location>
</feature>
<name>A0A7S4ALH4_9STRA</name>
<proteinExistence type="predicted"/>
<evidence type="ECO:0000259" key="3">
    <source>
        <dbReference type="PROSITE" id="PS50234"/>
    </source>
</evidence>